<dbReference type="Proteomes" id="UP000823399">
    <property type="component" value="Unassembled WGS sequence"/>
</dbReference>
<keyword evidence="2" id="KW-0472">Membrane</keyword>
<feature type="transmembrane region" description="Helical" evidence="2">
    <location>
        <begin position="203"/>
        <end position="225"/>
    </location>
</feature>
<keyword evidence="5" id="KW-1185">Reference proteome</keyword>
<dbReference type="GeneID" id="64692125"/>
<reference evidence="4" key="1">
    <citation type="journal article" date="2020" name="New Phytol.">
        <title>Comparative genomics reveals dynamic genome evolution in host specialist ectomycorrhizal fungi.</title>
        <authorList>
            <person name="Lofgren L.A."/>
            <person name="Nguyen N.H."/>
            <person name="Vilgalys R."/>
            <person name="Ruytinx J."/>
            <person name="Liao H.L."/>
            <person name="Branco S."/>
            <person name="Kuo A."/>
            <person name="LaButti K."/>
            <person name="Lipzen A."/>
            <person name="Andreopoulos W."/>
            <person name="Pangilinan J."/>
            <person name="Riley R."/>
            <person name="Hundley H."/>
            <person name="Na H."/>
            <person name="Barry K."/>
            <person name="Grigoriev I.V."/>
            <person name="Stajich J.E."/>
            <person name="Kennedy P.G."/>
        </authorList>
    </citation>
    <scope>NUCLEOTIDE SEQUENCE</scope>
    <source>
        <strain evidence="4">FC423</strain>
    </source>
</reference>
<feature type="transmembrane region" description="Helical" evidence="2">
    <location>
        <begin position="129"/>
        <end position="152"/>
    </location>
</feature>
<evidence type="ECO:0000259" key="3">
    <source>
        <dbReference type="Pfam" id="PF20152"/>
    </source>
</evidence>
<feature type="transmembrane region" description="Helical" evidence="2">
    <location>
        <begin position="56"/>
        <end position="79"/>
    </location>
</feature>
<name>A0A9P7JMD7_9AGAM</name>
<feature type="transmembrane region" description="Helical" evidence="2">
    <location>
        <begin position="20"/>
        <end position="44"/>
    </location>
</feature>
<protein>
    <recommendedName>
        <fullName evidence="3">DUF6534 domain-containing protein</fullName>
    </recommendedName>
</protein>
<accession>A0A9P7JMD7</accession>
<dbReference type="RefSeq" id="XP_041285656.1">
    <property type="nucleotide sequence ID" value="XM_041429866.1"/>
</dbReference>
<dbReference type="EMBL" id="JABBWM010000118">
    <property type="protein sequence ID" value="KAG2088746.1"/>
    <property type="molecule type" value="Genomic_DNA"/>
</dbReference>
<evidence type="ECO:0000313" key="5">
    <source>
        <dbReference type="Proteomes" id="UP000823399"/>
    </source>
</evidence>
<dbReference type="AlphaFoldDB" id="A0A9P7JMD7"/>
<feature type="compositionally biased region" description="Polar residues" evidence="1">
    <location>
        <begin position="318"/>
        <end position="336"/>
    </location>
</feature>
<keyword evidence="2" id="KW-0812">Transmembrane</keyword>
<evidence type="ECO:0000256" key="2">
    <source>
        <dbReference type="SAM" id="Phobius"/>
    </source>
</evidence>
<feature type="transmembrane region" description="Helical" evidence="2">
    <location>
        <begin position="99"/>
        <end position="117"/>
    </location>
</feature>
<dbReference type="PANTHER" id="PTHR40465">
    <property type="entry name" value="CHROMOSOME 1, WHOLE GENOME SHOTGUN SEQUENCE"/>
    <property type="match status" value="1"/>
</dbReference>
<gene>
    <name evidence="4" type="ORF">F5147DRAFT_43804</name>
</gene>
<dbReference type="OrthoDB" id="3214861at2759"/>
<feature type="region of interest" description="Disordered" evidence="1">
    <location>
        <begin position="306"/>
        <end position="336"/>
    </location>
</feature>
<comment type="caution">
    <text evidence="4">The sequence shown here is derived from an EMBL/GenBank/DDBJ whole genome shotgun (WGS) entry which is preliminary data.</text>
</comment>
<feature type="transmembrane region" description="Helical" evidence="2">
    <location>
        <begin position="237"/>
        <end position="257"/>
    </location>
</feature>
<dbReference type="Pfam" id="PF20152">
    <property type="entry name" value="DUF6534"/>
    <property type="match status" value="1"/>
</dbReference>
<sequence length="336" mass="37674">MSLSEQDLTPQINIGKTFGALFIGVTIAAVLFGLSNVQAFIYFLTHVGTGMTFYKLAVIWLWILDALHLILIGHCVYYYLVINYANVSALTEIVWSFKLQIVVEVFIVYGVHLLYVYRIWIISRGRSRILPIIVGLIEISLSGVAIALIWALYQCHVFSDLVKIQWSTFMTLGTITFADFIIASSLCYLLATSRTGFSGTDSVITKLMVYIINTGSLTSMCSMAAMITCAVMPRNFIFLAIEILLANVYINSFLALLNARYYTQVNTDTNNSYPLHNRHEVYRPDLHIGASEDEELQASRKDVFKHPDDETVHPSLSVKPQQSTAMSTDVNTFSSV</sequence>
<feature type="domain" description="DUF6534" evidence="3">
    <location>
        <begin position="177"/>
        <end position="261"/>
    </location>
</feature>
<proteinExistence type="predicted"/>
<dbReference type="PANTHER" id="PTHR40465:SF1">
    <property type="entry name" value="DUF6534 DOMAIN-CONTAINING PROTEIN"/>
    <property type="match status" value="1"/>
</dbReference>
<dbReference type="InterPro" id="IPR045339">
    <property type="entry name" value="DUF6534"/>
</dbReference>
<evidence type="ECO:0000313" key="4">
    <source>
        <dbReference type="EMBL" id="KAG2088746.1"/>
    </source>
</evidence>
<evidence type="ECO:0000256" key="1">
    <source>
        <dbReference type="SAM" id="MobiDB-lite"/>
    </source>
</evidence>
<feature type="transmembrane region" description="Helical" evidence="2">
    <location>
        <begin position="164"/>
        <end position="191"/>
    </location>
</feature>
<organism evidence="4 5">
    <name type="scientific">Suillus discolor</name>
    <dbReference type="NCBI Taxonomy" id="1912936"/>
    <lineage>
        <taxon>Eukaryota</taxon>
        <taxon>Fungi</taxon>
        <taxon>Dikarya</taxon>
        <taxon>Basidiomycota</taxon>
        <taxon>Agaricomycotina</taxon>
        <taxon>Agaricomycetes</taxon>
        <taxon>Agaricomycetidae</taxon>
        <taxon>Boletales</taxon>
        <taxon>Suillineae</taxon>
        <taxon>Suillaceae</taxon>
        <taxon>Suillus</taxon>
    </lineage>
</organism>
<keyword evidence="2" id="KW-1133">Transmembrane helix</keyword>